<gene>
    <name evidence="1" type="ORF">LMG27177_05720</name>
</gene>
<evidence type="ECO:0000313" key="2">
    <source>
        <dbReference type="Proteomes" id="UP000494252"/>
    </source>
</evidence>
<protein>
    <submittedName>
        <fullName evidence="1">Uncharacterized protein</fullName>
    </submittedName>
</protein>
<dbReference type="Proteomes" id="UP000494252">
    <property type="component" value="Unassembled WGS sequence"/>
</dbReference>
<sequence>MHRATRLVLAQYREVLPLTALPFMTDAIPSPTPVTGNSPSTLSRQIHDDFLVPIRLLFNHRQYVASLRLLFQLVDAVIYLDGDDDDVYPDADAVSGWLTVYVDLASLYVSANDLVVLRDSLRPGFPALPANGGRIRLILPSALQGYRQYQDRDEDRVWLEPEALIRAFSTALGEWLAHTRRSSTKLNSVELRYRSIIADSTLGASS</sequence>
<accession>A0A6J5GS38</accession>
<evidence type="ECO:0000313" key="1">
    <source>
        <dbReference type="EMBL" id="CAB3804679.1"/>
    </source>
</evidence>
<keyword evidence="2" id="KW-1185">Reference proteome</keyword>
<organism evidence="1 2">
    <name type="scientific">Paraburkholderia fynbosensis</name>
    <dbReference type="NCBI Taxonomy" id="1200993"/>
    <lineage>
        <taxon>Bacteria</taxon>
        <taxon>Pseudomonadati</taxon>
        <taxon>Pseudomonadota</taxon>
        <taxon>Betaproteobacteria</taxon>
        <taxon>Burkholderiales</taxon>
        <taxon>Burkholderiaceae</taxon>
        <taxon>Paraburkholderia</taxon>
    </lineage>
</organism>
<name>A0A6J5GS38_9BURK</name>
<reference evidence="1 2" key="1">
    <citation type="submission" date="2020-04" db="EMBL/GenBank/DDBJ databases">
        <authorList>
            <person name="De Canck E."/>
        </authorList>
    </citation>
    <scope>NUCLEOTIDE SEQUENCE [LARGE SCALE GENOMIC DNA]</scope>
    <source>
        <strain evidence="1 2">LMG 27177</strain>
    </source>
</reference>
<proteinExistence type="predicted"/>
<dbReference type="EMBL" id="CADIKI010000020">
    <property type="protein sequence ID" value="CAB3804679.1"/>
    <property type="molecule type" value="Genomic_DNA"/>
</dbReference>
<dbReference type="AlphaFoldDB" id="A0A6J5GS38"/>